<dbReference type="Gene3D" id="3.90.400.10">
    <property type="entry name" value="Oligo-1,6-glucosidase, Domain 2"/>
    <property type="match status" value="1"/>
</dbReference>
<evidence type="ECO:0000313" key="6">
    <source>
        <dbReference type="Proteomes" id="UP000180215"/>
    </source>
</evidence>
<evidence type="ECO:0000256" key="3">
    <source>
        <dbReference type="ARBA" id="ARBA00023295"/>
    </source>
</evidence>
<dbReference type="GO" id="GO:0004556">
    <property type="term" value="F:alpha-amylase activity"/>
    <property type="evidence" value="ECO:0007669"/>
    <property type="project" value="TreeGrafter"/>
</dbReference>
<protein>
    <submittedName>
        <fullName evidence="5">Alpha-amylase</fullName>
    </submittedName>
</protein>
<feature type="domain" description="Glycosyl hydrolase family 13 catalytic" evidence="4">
    <location>
        <begin position="23"/>
        <end position="399"/>
    </location>
</feature>
<gene>
    <name evidence="5" type="ORF">BK022_00760</name>
</gene>
<dbReference type="SMART" id="SM00642">
    <property type="entry name" value="Aamy"/>
    <property type="match status" value="1"/>
</dbReference>
<keyword evidence="3" id="KW-0326">Glycosidase</keyword>
<dbReference type="Gene3D" id="3.20.20.80">
    <property type="entry name" value="Glycosidases"/>
    <property type="match status" value="1"/>
</dbReference>
<evidence type="ECO:0000256" key="1">
    <source>
        <dbReference type="ARBA" id="ARBA00008061"/>
    </source>
</evidence>
<evidence type="ECO:0000313" key="5">
    <source>
        <dbReference type="EMBL" id="OHV18243.1"/>
    </source>
</evidence>
<dbReference type="PANTHER" id="PTHR10357:SF179">
    <property type="entry name" value="NEUTRAL AND BASIC AMINO ACID TRANSPORT PROTEIN RBAT"/>
    <property type="match status" value="1"/>
</dbReference>
<accession>A0A1S1P5L6</accession>
<dbReference type="GO" id="GO:0009313">
    <property type="term" value="P:oligosaccharide catabolic process"/>
    <property type="evidence" value="ECO:0007669"/>
    <property type="project" value="TreeGrafter"/>
</dbReference>
<reference evidence="5 6" key="1">
    <citation type="submission" date="2016-10" db="EMBL/GenBank/DDBJ databases">
        <title>Draft genome sequence of Methylobacterium extorquens CP3, a seed endophyte of Crotalaria pumila with plant growth-promoting and metal tolerance properties.</title>
        <authorList>
            <person name="Sanchez-Lopez A.S."/>
            <person name="Van Hamme J.D."/>
            <person name="Thijs S."/>
            <person name="Mcammond B.M."/>
            <person name="Stevens V."/>
            <person name="Gonzalez-Chavez M.D.C."/>
            <person name="Vangronsveld J."/>
        </authorList>
    </citation>
    <scope>NUCLEOTIDE SEQUENCE [LARGE SCALE GENOMIC DNA]</scope>
    <source>
        <strain evidence="5 6">CP3</strain>
    </source>
</reference>
<dbReference type="AlphaFoldDB" id="A0A1S1P5L6"/>
<keyword evidence="2" id="KW-0378">Hydrolase</keyword>
<dbReference type="InterPro" id="IPR045857">
    <property type="entry name" value="O16G_dom_2"/>
</dbReference>
<dbReference type="InterPro" id="IPR017853">
    <property type="entry name" value="GH"/>
</dbReference>
<proteinExistence type="inferred from homology"/>
<comment type="caution">
    <text evidence="5">The sequence shown here is derived from an EMBL/GenBank/DDBJ whole genome shotgun (WGS) entry which is preliminary data.</text>
</comment>
<dbReference type="Pfam" id="PF00128">
    <property type="entry name" value="Alpha-amylase"/>
    <property type="match status" value="1"/>
</dbReference>
<dbReference type="FunFam" id="3.90.400.10:FF:000002">
    <property type="entry name" value="Sucrose isomerase"/>
    <property type="match status" value="1"/>
</dbReference>
<dbReference type="SUPFAM" id="SSF51011">
    <property type="entry name" value="Glycosyl hydrolase domain"/>
    <property type="match status" value="1"/>
</dbReference>
<dbReference type="SUPFAM" id="SSF51445">
    <property type="entry name" value="(Trans)glycosidases"/>
    <property type="match status" value="1"/>
</dbReference>
<evidence type="ECO:0000259" key="4">
    <source>
        <dbReference type="SMART" id="SM00642"/>
    </source>
</evidence>
<dbReference type="Proteomes" id="UP000180215">
    <property type="component" value="Unassembled WGS sequence"/>
</dbReference>
<organism evidence="5 6">
    <name type="scientific">Methylorubrum extorquens</name>
    <name type="common">Methylobacterium dichloromethanicum</name>
    <name type="synonym">Methylobacterium extorquens</name>
    <dbReference type="NCBI Taxonomy" id="408"/>
    <lineage>
        <taxon>Bacteria</taxon>
        <taxon>Pseudomonadati</taxon>
        <taxon>Pseudomonadota</taxon>
        <taxon>Alphaproteobacteria</taxon>
        <taxon>Hyphomicrobiales</taxon>
        <taxon>Methylobacteriaceae</taxon>
        <taxon>Methylorubrum</taxon>
    </lineage>
</organism>
<dbReference type="CDD" id="cd11331">
    <property type="entry name" value="AmyAc_OligoGlu_like"/>
    <property type="match status" value="1"/>
</dbReference>
<dbReference type="PANTHER" id="PTHR10357">
    <property type="entry name" value="ALPHA-AMYLASE FAMILY MEMBER"/>
    <property type="match status" value="1"/>
</dbReference>
<dbReference type="EMBL" id="MNAO01000003">
    <property type="protein sequence ID" value="OHV18243.1"/>
    <property type="molecule type" value="Genomic_DNA"/>
</dbReference>
<name>A0A1S1P5L6_METEX</name>
<evidence type="ECO:0000256" key="2">
    <source>
        <dbReference type="ARBA" id="ARBA00022801"/>
    </source>
</evidence>
<comment type="similarity">
    <text evidence="1">Belongs to the glycosyl hydrolase 13 family.</text>
</comment>
<dbReference type="InterPro" id="IPR006047">
    <property type="entry name" value="GH13_cat_dom"/>
</dbReference>
<sequence>MGGPVSGANGSEAAWWKSGTVYQIYPRSFQDTDGDGVGDLRGITARLDYLAWLGVDAVWISPFYRSPMADFGYDVADYCAVDPMFGTLEDFDALIAEAHRRKLKVILDFVPNHSSIAHPWFTESRASRASRKRDWYIWRDPAPDGGPPNNWLSNFGGPAWTRDPATGQYYYHAFLPEQPDLNWRNPEVRAAMHDALRFWLARGVDGFRVDVIWHLIKDEGFRDNPHNPDFQPHQAGINRFQQVYSCDRPEVLDVIAGMRAVLREYGERVLIGEIYLPIERLVAYYGPGLTGADLPFNFQLIQTPWRADAVAALVAEYEAALPEGGWPNWVLGNHDQPRIAARVGEAQARVAAMLLLTLRGTPTLYYGDEIGLAHVPVLPEQAQDPWGRNEPGHGRDPERTPMQWEDAPHAGFTTGTPWLPLSADAERRNVDEMRDDSRSILTLYRRLLSLRRDHPALSTGDWRGLPLSPDHAAEVFAFERVLGGEVLRILLNFGSSEWAIPLEDEGWTILLSTLPGRVGDRADGEARLAPNEGVILKPASR</sequence>